<feature type="region of interest" description="Disordered" evidence="1">
    <location>
        <begin position="1"/>
        <end position="53"/>
    </location>
</feature>
<sequence>MANPPKQTAEAKSSPVISNQRPGDNAEQSFPASEDPKEKENTAQPQAFDPSTICLFREGLEAAKKAGKLDDSK</sequence>
<evidence type="ECO:0000256" key="1">
    <source>
        <dbReference type="SAM" id="MobiDB-lite"/>
    </source>
</evidence>
<proteinExistence type="predicted"/>
<evidence type="ECO:0000313" key="2">
    <source>
        <dbReference type="EMBL" id="KTB38592.1"/>
    </source>
</evidence>
<reference evidence="2 3" key="1">
    <citation type="submission" date="2015-12" db="EMBL/GenBank/DDBJ databases">
        <title>Draft genome sequence of Moniliophthora roreri, the causal agent of frosty pod rot of cacao.</title>
        <authorList>
            <person name="Aime M.C."/>
            <person name="Diaz-Valderrama J.R."/>
            <person name="Kijpornyongpan T."/>
            <person name="Phillips-Mora W."/>
        </authorList>
    </citation>
    <scope>NUCLEOTIDE SEQUENCE [LARGE SCALE GENOMIC DNA]</scope>
    <source>
        <strain evidence="2 3">MCA 2952</strain>
    </source>
</reference>
<accession>A0A0W0FQG8</accession>
<dbReference type="EMBL" id="LATX01001749">
    <property type="protein sequence ID" value="KTB38592.1"/>
    <property type="molecule type" value="Genomic_DNA"/>
</dbReference>
<name>A0A0W0FQG8_MONRR</name>
<feature type="compositionally biased region" description="Polar residues" evidence="1">
    <location>
        <begin position="15"/>
        <end position="31"/>
    </location>
</feature>
<dbReference type="AlphaFoldDB" id="A0A0W0FQG8"/>
<organism evidence="2 3">
    <name type="scientific">Moniliophthora roreri</name>
    <name type="common">Frosty pod rot fungus</name>
    <name type="synonym">Monilia roreri</name>
    <dbReference type="NCBI Taxonomy" id="221103"/>
    <lineage>
        <taxon>Eukaryota</taxon>
        <taxon>Fungi</taxon>
        <taxon>Dikarya</taxon>
        <taxon>Basidiomycota</taxon>
        <taxon>Agaricomycotina</taxon>
        <taxon>Agaricomycetes</taxon>
        <taxon>Agaricomycetidae</taxon>
        <taxon>Agaricales</taxon>
        <taxon>Marasmiineae</taxon>
        <taxon>Marasmiaceae</taxon>
        <taxon>Moniliophthora</taxon>
    </lineage>
</organism>
<gene>
    <name evidence="2" type="ORF">WG66_8850</name>
</gene>
<dbReference type="Proteomes" id="UP000054988">
    <property type="component" value="Unassembled WGS sequence"/>
</dbReference>
<evidence type="ECO:0000313" key="3">
    <source>
        <dbReference type="Proteomes" id="UP000054988"/>
    </source>
</evidence>
<comment type="caution">
    <text evidence="2">The sequence shown here is derived from an EMBL/GenBank/DDBJ whole genome shotgun (WGS) entry which is preliminary data.</text>
</comment>
<protein>
    <submittedName>
        <fullName evidence="2">Uncharacterized protein</fullName>
    </submittedName>
</protein>